<feature type="transmembrane region" description="Helical" evidence="8">
    <location>
        <begin position="402"/>
        <end position="423"/>
    </location>
</feature>
<gene>
    <name evidence="9" type="ORF">MOZ64_01310</name>
</gene>
<keyword evidence="10" id="KW-1185">Reference proteome</keyword>
<name>A0ABU4WLY6_9FIRM</name>
<evidence type="ECO:0000256" key="6">
    <source>
        <dbReference type="ARBA" id="ARBA00023065"/>
    </source>
</evidence>
<feature type="transmembrane region" description="Helical" evidence="8">
    <location>
        <begin position="156"/>
        <end position="173"/>
    </location>
</feature>
<dbReference type="PANTHER" id="PTHR32024">
    <property type="entry name" value="TRK SYSTEM POTASSIUM UPTAKE PROTEIN TRKG-RELATED"/>
    <property type="match status" value="1"/>
</dbReference>
<feature type="transmembrane region" description="Helical" evidence="8">
    <location>
        <begin position="346"/>
        <end position="364"/>
    </location>
</feature>
<evidence type="ECO:0000256" key="2">
    <source>
        <dbReference type="ARBA" id="ARBA00022448"/>
    </source>
</evidence>
<comment type="caution">
    <text evidence="9">The sequence shown here is derived from an EMBL/GenBank/DDBJ whole genome shotgun (WGS) entry which is preliminary data.</text>
</comment>
<evidence type="ECO:0000256" key="5">
    <source>
        <dbReference type="ARBA" id="ARBA00022989"/>
    </source>
</evidence>
<dbReference type="Pfam" id="PF02386">
    <property type="entry name" value="TrkH"/>
    <property type="match status" value="1"/>
</dbReference>
<accession>A0ABU4WLY6</accession>
<feature type="transmembrane region" description="Helical" evidence="8">
    <location>
        <begin position="227"/>
        <end position="249"/>
    </location>
</feature>
<evidence type="ECO:0000256" key="7">
    <source>
        <dbReference type="ARBA" id="ARBA00023136"/>
    </source>
</evidence>
<keyword evidence="7 8" id="KW-0472">Membrane</keyword>
<feature type="transmembrane region" description="Helical" evidence="8">
    <location>
        <begin position="376"/>
        <end position="396"/>
    </location>
</feature>
<evidence type="ECO:0000256" key="4">
    <source>
        <dbReference type="ARBA" id="ARBA00022692"/>
    </source>
</evidence>
<evidence type="ECO:0000256" key="8">
    <source>
        <dbReference type="SAM" id="Phobius"/>
    </source>
</evidence>
<dbReference type="Proteomes" id="UP001285244">
    <property type="component" value="Unassembled WGS sequence"/>
</dbReference>
<evidence type="ECO:0000256" key="1">
    <source>
        <dbReference type="ARBA" id="ARBA00004651"/>
    </source>
</evidence>
<dbReference type="InterPro" id="IPR003445">
    <property type="entry name" value="Cat_transpt"/>
</dbReference>
<reference evidence="9 10" key="1">
    <citation type="submission" date="2022-03" db="EMBL/GenBank/DDBJ databases">
        <title>Novel taxa within the pig intestine.</title>
        <authorList>
            <person name="Wylensek D."/>
            <person name="Bishof K."/>
            <person name="Afrizal A."/>
            <person name="Clavel T."/>
        </authorList>
    </citation>
    <scope>NUCLEOTIDE SEQUENCE [LARGE SCALE GENOMIC DNA]</scope>
    <source>
        <strain evidence="9 10">Cla-KB-P134</strain>
    </source>
</reference>
<evidence type="ECO:0000313" key="10">
    <source>
        <dbReference type="Proteomes" id="UP001285244"/>
    </source>
</evidence>
<evidence type="ECO:0000313" key="9">
    <source>
        <dbReference type="EMBL" id="MDX8416487.1"/>
    </source>
</evidence>
<feature type="transmembrane region" description="Helical" evidence="8">
    <location>
        <begin position="282"/>
        <end position="301"/>
    </location>
</feature>
<keyword evidence="4 8" id="KW-0812">Transmembrane</keyword>
<feature type="transmembrane region" description="Helical" evidence="8">
    <location>
        <begin position="73"/>
        <end position="96"/>
    </location>
</feature>
<sequence>MIFKKRFTSARIIILGFAGVILLGALLLMLPISSQKHVVTPFLDCLFTSTSAVCVTGLIVHDTATYWTSFGQLIILLLIQIGGMGVVTIACALAILSGRKIGLLQRATMQDSIGAFQMGGIMRMVKFIIKGVVLLEGLGAISMAFVFVPKFGWGQGIWYAIFHSISAFCNAGFDLMGVIKPYSSITTMRSNPIINWTIMLLIIIGGLGFFVWNDILVNKWHFRKYNLHAKVVVLTTLLLLVLPTVYFFFGEFQNVHDLQTRFFLSAFQSVTARTAGFNSVDFTTMTQTGAMVMTLLMLIGGSPGSTAGGMKTTTFAVMLANVTAVFHRDNVHMFHRRIDNDTVRSAGTIFTMYITLCLAVAMIISRIEGIPMMACLFEAASAIGTVGCTMGITPYLGAISHILLIVLMYFGRVGGLTLAYAVASKSRFVNSMPEERISVG</sequence>
<keyword evidence="5 8" id="KW-1133">Transmembrane helix</keyword>
<organism evidence="9 10">
    <name type="scientific">Absicoccus intestinalis</name>
    <dbReference type="NCBI Taxonomy" id="2926319"/>
    <lineage>
        <taxon>Bacteria</taxon>
        <taxon>Bacillati</taxon>
        <taxon>Bacillota</taxon>
        <taxon>Erysipelotrichia</taxon>
        <taxon>Erysipelotrichales</taxon>
        <taxon>Erysipelotrichaceae</taxon>
        <taxon>Absicoccus</taxon>
    </lineage>
</organism>
<proteinExistence type="predicted"/>
<feature type="transmembrane region" description="Helical" evidence="8">
    <location>
        <begin position="12"/>
        <end position="32"/>
    </location>
</feature>
<evidence type="ECO:0000256" key="3">
    <source>
        <dbReference type="ARBA" id="ARBA00022475"/>
    </source>
</evidence>
<comment type="subcellular location">
    <subcellularLocation>
        <location evidence="1">Cell membrane</location>
        <topology evidence="1">Multi-pass membrane protein</topology>
    </subcellularLocation>
</comment>
<dbReference type="EMBL" id="JALBUS010000002">
    <property type="protein sequence ID" value="MDX8416487.1"/>
    <property type="molecule type" value="Genomic_DNA"/>
</dbReference>
<dbReference type="PANTHER" id="PTHR32024:SF1">
    <property type="entry name" value="KTR SYSTEM POTASSIUM UPTAKE PROTEIN B"/>
    <property type="match status" value="1"/>
</dbReference>
<feature type="transmembrane region" description="Helical" evidence="8">
    <location>
        <begin position="127"/>
        <end position="149"/>
    </location>
</feature>
<protein>
    <submittedName>
        <fullName evidence="9">Trk family potassium uptake protein</fullName>
    </submittedName>
</protein>
<keyword evidence="2" id="KW-0813">Transport</keyword>
<keyword evidence="6" id="KW-0406">Ion transport</keyword>
<dbReference type="RefSeq" id="WP_320324822.1">
    <property type="nucleotide sequence ID" value="NZ_JALBUS010000002.1"/>
</dbReference>
<feature type="transmembrane region" description="Helical" evidence="8">
    <location>
        <begin position="193"/>
        <end position="215"/>
    </location>
</feature>
<keyword evidence="3" id="KW-1003">Cell membrane</keyword>